<proteinExistence type="predicted"/>
<comment type="caution">
    <text evidence="1">The sequence shown here is derived from an EMBL/GenBank/DDBJ whole genome shotgun (WGS) entry which is preliminary data.</text>
</comment>
<evidence type="ECO:0000313" key="1">
    <source>
        <dbReference type="EMBL" id="EDT43673.1"/>
    </source>
</evidence>
<name>B1SYE4_9BURK</name>
<evidence type="ECO:0000313" key="2">
    <source>
        <dbReference type="Proteomes" id="UP000004814"/>
    </source>
</evidence>
<accession>B1SYE4</accession>
<gene>
    <name evidence="1" type="ORF">BamMEX5DRAFT_0560</name>
</gene>
<dbReference type="Proteomes" id="UP000004814">
    <property type="component" value="Unassembled WGS sequence"/>
</dbReference>
<dbReference type="AlphaFoldDB" id="B1SYE4"/>
<protein>
    <submittedName>
        <fullName evidence="1">Uncharacterized protein</fullName>
    </submittedName>
</protein>
<organism evidence="1 2">
    <name type="scientific">Burkholderia ambifaria MEX-5</name>
    <dbReference type="NCBI Taxonomy" id="396597"/>
    <lineage>
        <taxon>Bacteria</taxon>
        <taxon>Pseudomonadati</taxon>
        <taxon>Pseudomonadota</taxon>
        <taxon>Betaproteobacteria</taxon>
        <taxon>Burkholderiales</taxon>
        <taxon>Burkholderiaceae</taxon>
        <taxon>Burkholderia</taxon>
        <taxon>Burkholderia cepacia complex</taxon>
    </lineage>
</organism>
<dbReference type="PATRIC" id="fig|396597.7.peg.7888"/>
<sequence length="216" mass="23402">MLALDIEIDFGGKSGVVFFLRSSGGPSCIRVNGNCLGRVGAFRGLIEEGGQLIGSSRSILADIFKAAFAFGVGGCVYADEVTLCQPHEEIYFSCSLGEKMVSLCASGNVSPDNGYVQYRYGKPDHIDLQFPNKPHPPRGYFGISDISIGSANFVHVKFRSGRYDYVIYQGSPSGVYVKKNGDLVSNHACKHGDYPLLSRRAFRGITTVPVVDDLDN</sequence>
<reference evidence="1 2" key="1">
    <citation type="submission" date="2008-03" db="EMBL/GenBank/DDBJ databases">
        <title>Sequencing of the draft genome and assembly of Burkholderia ambifaria MEX-5.</title>
        <authorList>
            <consortium name="US DOE Joint Genome Institute (JGI-PGF)"/>
            <person name="Copeland A."/>
            <person name="Lucas S."/>
            <person name="Lapidus A."/>
            <person name="Glavina del Rio T."/>
            <person name="Dalin E."/>
            <person name="Tice H."/>
            <person name="Bruce D."/>
            <person name="Goodwin L."/>
            <person name="Pitluck S."/>
            <person name="Larimer F."/>
            <person name="Land M.L."/>
            <person name="Hauser L."/>
            <person name="Tiedje J."/>
            <person name="Richardson P."/>
        </authorList>
    </citation>
    <scope>NUCLEOTIDE SEQUENCE [LARGE SCALE GENOMIC DNA]</scope>
    <source>
        <strain evidence="1 2">MEX-5</strain>
    </source>
</reference>
<dbReference type="EMBL" id="ABLK01000010">
    <property type="protein sequence ID" value="EDT43673.1"/>
    <property type="molecule type" value="Genomic_DNA"/>
</dbReference>